<sequence>MEWRLLRLMSALISINFSLFPIKPAKQRGHQSVFTWRGMSQHLSLTEHLEEERKKKKQLQRICGVQTDSQSHRNTLQACV</sequence>
<gene>
    <name evidence="1" type="ORF">E3U43_006802</name>
</gene>
<reference evidence="1" key="1">
    <citation type="submission" date="2018-11" db="EMBL/GenBank/DDBJ databases">
        <title>The sequence and de novo assembly of Larimichthys crocea genome using PacBio and Hi-C technologies.</title>
        <authorList>
            <person name="Xu P."/>
            <person name="Chen B."/>
            <person name="Zhou Z."/>
            <person name="Ke Q."/>
            <person name="Wu Y."/>
            <person name="Bai H."/>
            <person name="Pu F."/>
        </authorList>
    </citation>
    <scope>NUCLEOTIDE SEQUENCE</scope>
    <source>
        <tissue evidence="1">Muscle</tissue>
    </source>
</reference>
<proteinExistence type="predicted"/>
<dbReference type="Proteomes" id="UP000793456">
    <property type="component" value="Chromosome IV"/>
</dbReference>
<accession>A0ACD3RLH2</accession>
<organism evidence="1 2">
    <name type="scientific">Larimichthys crocea</name>
    <name type="common">Large yellow croaker</name>
    <name type="synonym">Pseudosciaena crocea</name>
    <dbReference type="NCBI Taxonomy" id="215358"/>
    <lineage>
        <taxon>Eukaryota</taxon>
        <taxon>Metazoa</taxon>
        <taxon>Chordata</taxon>
        <taxon>Craniata</taxon>
        <taxon>Vertebrata</taxon>
        <taxon>Euteleostomi</taxon>
        <taxon>Actinopterygii</taxon>
        <taxon>Neopterygii</taxon>
        <taxon>Teleostei</taxon>
        <taxon>Neoteleostei</taxon>
        <taxon>Acanthomorphata</taxon>
        <taxon>Eupercaria</taxon>
        <taxon>Sciaenidae</taxon>
        <taxon>Larimichthys</taxon>
    </lineage>
</organism>
<comment type="caution">
    <text evidence="1">The sequence shown here is derived from an EMBL/GenBank/DDBJ whole genome shotgun (WGS) entry which is preliminary data.</text>
</comment>
<protein>
    <submittedName>
        <fullName evidence="1">Uncharacterized protein</fullName>
    </submittedName>
</protein>
<dbReference type="EMBL" id="CM011677">
    <property type="protein sequence ID" value="TMS20309.1"/>
    <property type="molecule type" value="Genomic_DNA"/>
</dbReference>
<keyword evidence="2" id="KW-1185">Reference proteome</keyword>
<evidence type="ECO:0000313" key="1">
    <source>
        <dbReference type="EMBL" id="TMS20309.1"/>
    </source>
</evidence>
<evidence type="ECO:0000313" key="2">
    <source>
        <dbReference type="Proteomes" id="UP000793456"/>
    </source>
</evidence>
<name>A0ACD3RLH2_LARCR</name>